<accession>A0ABV1WDH9</accession>
<reference evidence="1 2" key="1">
    <citation type="submission" date="2024-06" db="EMBL/GenBank/DDBJ databases">
        <title>The Natural Products Discovery Center: Release of the First 8490 Sequenced Strains for Exploring Actinobacteria Biosynthetic Diversity.</title>
        <authorList>
            <person name="Kalkreuter E."/>
            <person name="Kautsar S.A."/>
            <person name="Yang D."/>
            <person name="Bader C.D."/>
            <person name="Teijaro C.N."/>
            <person name="Fluegel L."/>
            <person name="Davis C.M."/>
            <person name="Simpson J.R."/>
            <person name="Lauterbach L."/>
            <person name="Steele A.D."/>
            <person name="Gui C."/>
            <person name="Meng S."/>
            <person name="Li G."/>
            <person name="Viehrig K."/>
            <person name="Ye F."/>
            <person name="Su P."/>
            <person name="Kiefer A.F."/>
            <person name="Nichols A."/>
            <person name="Cepeda A.J."/>
            <person name="Yan W."/>
            <person name="Fan B."/>
            <person name="Jiang Y."/>
            <person name="Adhikari A."/>
            <person name="Zheng C.-J."/>
            <person name="Schuster L."/>
            <person name="Cowan T.M."/>
            <person name="Smanski M.J."/>
            <person name="Chevrette M.G."/>
            <person name="De Carvalho L.P.S."/>
            <person name="Shen B."/>
        </authorList>
    </citation>
    <scope>NUCLEOTIDE SEQUENCE [LARGE SCALE GENOMIC DNA]</scope>
    <source>
        <strain evidence="1 2">NPDC000634</strain>
    </source>
</reference>
<dbReference type="EMBL" id="JBEPCU010000965">
    <property type="protein sequence ID" value="MER6982206.1"/>
    <property type="molecule type" value="Genomic_DNA"/>
</dbReference>
<protein>
    <submittedName>
        <fullName evidence="1">MBL fold metallo-hydrolase</fullName>
    </submittedName>
</protein>
<gene>
    <name evidence="1" type="ORF">ABT317_35860</name>
</gene>
<organism evidence="1 2">
    <name type="scientific">Streptomyces carpinensis</name>
    <dbReference type="NCBI Taxonomy" id="66369"/>
    <lineage>
        <taxon>Bacteria</taxon>
        <taxon>Bacillati</taxon>
        <taxon>Actinomycetota</taxon>
        <taxon>Actinomycetes</taxon>
        <taxon>Kitasatosporales</taxon>
        <taxon>Streptomycetaceae</taxon>
        <taxon>Streptomyces</taxon>
    </lineage>
</organism>
<evidence type="ECO:0000313" key="2">
    <source>
        <dbReference type="Proteomes" id="UP001458415"/>
    </source>
</evidence>
<comment type="caution">
    <text evidence="1">The sequence shown here is derived from an EMBL/GenBank/DDBJ whole genome shotgun (WGS) entry which is preliminary data.</text>
</comment>
<name>A0ABV1WDH9_9ACTN</name>
<proteinExistence type="predicted"/>
<sequence length="57" mass="5981">MTVTWEELGWERLAEGVGRVRLPVWDCTVGLVVGAGSALLVDAGSSLAEGARLRAQA</sequence>
<dbReference type="Proteomes" id="UP001458415">
    <property type="component" value="Unassembled WGS sequence"/>
</dbReference>
<dbReference type="InterPro" id="IPR036866">
    <property type="entry name" value="RibonucZ/Hydroxyglut_hydro"/>
</dbReference>
<evidence type="ECO:0000313" key="1">
    <source>
        <dbReference type="EMBL" id="MER6982206.1"/>
    </source>
</evidence>
<keyword evidence="2" id="KW-1185">Reference proteome</keyword>
<dbReference type="SUPFAM" id="SSF56281">
    <property type="entry name" value="Metallo-hydrolase/oxidoreductase"/>
    <property type="match status" value="1"/>
</dbReference>
<feature type="non-terminal residue" evidence="1">
    <location>
        <position position="57"/>
    </location>
</feature>